<sequence length="338" mass="38592">MALLGFLPFYIYRIYIGVLYLGGRFFYGSGWQAYFQLGLGSRPIAATNPLGHIFLALLLSTISILPASLFLTQDKWFFYLLLLVIYITLLLSLASYWSAGVKNPNFYSSAGGFVDDLSLSTPKNKTYFKDSYLSINVPIRLTPEIFSQVWCERKKFSEFEREALELYKDESLHFTLGAAVQLKNDPTVEKIKEIVEPKKAEVLEIVAEEVSKLRAFKVAAKFTKATPKSIFVFVSFEKEMEKSIKTFQATIVGRVYKILEGTGIERYEGNKPFGRPVNFARWNVDQLPSNAKNFFEQYTKGFTEDINAEGKVTEAVLTYSDQSWSNPKENIIEKFELK</sequence>
<feature type="transmembrane region" description="Helical" evidence="1">
    <location>
        <begin position="12"/>
        <end position="30"/>
    </location>
</feature>
<gene>
    <name evidence="2" type="ORF">A2Z42_00625</name>
</gene>
<reference evidence="2 3" key="1">
    <citation type="journal article" date="2016" name="Nat. Commun.">
        <title>Thousands of microbial genomes shed light on interconnected biogeochemical processes in an aquifer system.</title>
        <authorList>
            <person name="Anantharaman K."/>
            <person name="Brown C.T."/>
            <person name="Hug L.A."/>
            <person name="Sharon I."/>
            <person name="Castelle C.J."/>
            <person name="Probst A.J."/>
            <person name="Thomas B.C."/>
            <person name="Singh A."/>
            <person name="Wilkins M.J."/>
            <person name="Karaoz U."/>
            <person name="Brodie E.L."/>
            <person name="Williams K.H."/>
            <person name="Hubbard S.S."/>
            <person name="Banfield J.F."/>
        </authorList>
    </citation>
    <scope>NUCLEOTIDE SEQUENCE [LARGE SCALE GENOMIC DNA]</scope>
</reference>
<dbReference type="Proteomes" id="UP000176645">
    <property type="component" value="Unassembled WGS sequence"/>
</dbReference>
<protein>
    <submittedName>
        <fullName evidence="2">Uncharacterized protein</fullName>
    </submittedName>
</protein>
<dbReference type="AlphaFoldDB" id="A0A1G1WL07"/>
<dbReference type="EMBL" id="MHCU01000001">
    <property type="protein sequence ID" value="OGY28438.1"/>
    <property type="molecule type" value="Genomic_DNA"/>
</dbReference>
<evidence type="ECO:0000313" key="3">
    <source>
        <dbReference type="Proteomes" id="UP000176645"/>
    </source>
</evidence>
<proteinExistence type="predicted"/>
<organism evidence="2 3">
    <name type="scientific">Candidatus Woykebacteria bacterium RBG_19FT_COMBO_43_10</name>
    <dbReference type="NCBI Taxonomy" id="1802598"/>
    <lineage>
        <taxon>Bacteria</taxon>
        <taxon>Candidatus Woykeibacteriota</taxon>
    </lineage>
</organism>
<comment type="caution">
    <text evidence="2">The sequence shown here is derived from an EMBL/GenBank/DDBJ whole genome shotgun (WGS) entry which is preliminary data.</text>
</comment>
<name>A0A1G1WL07_9BACT</name>
<evidence type="ECO:0000256" key="1">
    <source>
        <dbReference type="SAM" id="Phobius"/>
    </source>
</evidence>
<evidence type="ECO:0000313" key="2">
    <source>
        <dbReference type="EMBL" id="OGY28438.1"/>
    </source>
</evidence>
<feature type="transmembrane region" description="Helical" evidence="1">
    <location>
        <begin position="50"/>
        <end position="71"/>
    </location>
</feature>
<accession>A0A1G1WL07</accession>
<keyword evidence="1" id="KW-0812">Transmembrane</keyword>
<keyword evidence="1" id="KW-1133">Transmembrane helix</keyword>
<keyword evidence="1" id="KW-0472">Membrane</keyword>
<feature type="transmembrane region" description="Helical" evidence="1">
    <location>
        <begin position="78"/>
        <end position="99"/>
    </location>
</feature>